<organism evidence="1 2">
    <name type="scientific">Flavipsychrobacter stenotrophus</name>
    <dbReference type="NCBI Taxonomy" id="2077091"/>
    <lineage>
        <taxon>Bacteria</taxon>
        <taxon>Pseudomonadati</taxon>
        <taxon>Bacteroidota</taxon>
        <taxon>Chitinophagia</taxon>
        <taxon>Chitinophagales</taxon>
        <taxon>Chitinophagaceae</taxon>
        <taxon>Flavipsychrobacter</taxon>
    </lineage>
</organism>
<comment type="caution">
    <text evidence="1">The sequence shown here is derived from an EMBL/GenBank/DDBJ whole genome shotgun (WGS) entry which is preliminary data.</text>
</comment>
<dbReference type="Proteomes" id="UP000239872">
    <property type="component" value="Unassembled WGS sequence"/>
</dbReference>
<sequence length="106" mass="11947">MYLWVRFLAFLENHQFPQFSAVFLQFSAVFSANFRHFFRSLTPTLSKGEGGITVVNELHIYTIIPGVVCSFHVDGGLWYGVINLTKVGPLFDVRKLNLHGGTESVP</sequence>
<dbReference type="EMBL" id="PPSL01000004">
    <property type="protein sequence ID" value="PQJ10107.1"/>
    <property type="molecule type" value="Genomic_DNA"/>
</dbReference>
<accession>A0A2S7SU03</accession>
<dbReference type="AlphaFoldDB" id="A0A2S7SU03"/>
<name>A0A2S7SU03_9BACT</name>
<evidence type="ECO:0000313" key="2">
    <source>
        <dbReference type="Proteomes" id="UP000239872"/>
    </source>
</evidence>
<proteinExistence type="predicted"/>
<reference evidence="1 2" key="1">
    <citation type="submission" date="2018-01" db="EMBL/GenBank/DDBJ databases">
        <title>A novel member of the phylum Bacteroidetes isolated from glacier ice.</title>
        <authorList>
            <person name="Liu Q."/>
            <person name="Xin Y.-H."/>
        </authorList>
    </citation>
    <scope>NUCLEOTIDE SEQUENCE [LARGE SCALE GENOMIC DNA]</scope>
    <source>
        <strain evidence="1 2">RB1R16</strain>
    </source>
</reference>
<protein>
    <submittedName>
        <fullName evidence="1">Uncharacterized protein</fullName>
    </submittedName>
</protein>
<keyword evidence="2" id="KW-1185">Reference proteome</keyword>
<evidence type="ECO:0000313" key="1">
    <source>
        <dbReference type="EMBL" id="PQJ10107.1"/>
    </source>
</evidence>
<gene>
    <name evidence="1" type="ORF">CJD36_015535</name>
</gene>